<dbReference type="KEGG" id="asd:AS9A_0057"/>
<name>F6ERJ7_HOYSD</name>
<organism evidence="2 3">
    <name type="scientific">Hoyosella subflava (strain DSM 45089 / JCM 17490 / NBRC 109087 / DQS3-9A1)</name>
    <name type="common">Amycolicicoccus subflavus</name>
    <dbReference type="NCBI Taxonomy" id="443218"/>
    <lineage>
        <taxon>Bacteria</taxon>
        <taxon>Bacillati</taxon>
        <taxon>Actinomycetota</taxon>
        <taxon>Actinomycetes</taxon>
        <taxon>Mycobacteriales</taxon>
        <taxon>Hoyosellaceae</taxon>
        <taxon>Hoyosella</taxon>
    </lineage>
</organism>
<evidence type="ECO:0000256" key="1">
    <source>
        <dbReference type="SAM" id="MobiDB-lite"/>
    </source>
</evidence>
<keyword evidence="3" id="KW-1185">Reference proteome</keyword>
<evidence type="ECO:0000313" key="3">
    <source>
        <dbReference type="Proteomes" id="UP000009235"/>
    </source>
</evidence>
<dbReference type="EMBL" id="CP002786">
    <property type="protein sequence ID" value="AEF38517.1"/>
    <property type="molecule type" value="Genomic_DNA"/>
</dbReference>
<sequence>MAMAGSAIPAETASAAATVSARTRRDGVTGIACFLLREGGEGACGCGMGRNG</sequence>
<gene>
    <name evidence="2" type="ordered locus">AS9A_0057</name>
</gene>
<dbReference type="HOGENOM" id="CLU_3076094_0_0_11"/>
<feature type="compositionally biased region" description="Low complexity" evidence="1">
    <location>
        <begin position="1"/>
        <end position="21"/>
    </location>
</feature>
<dbReference type="AlphaFoldDB" id="F6ERJ7"/>
<reference evidence="2 3" key="1">
    <citation type="journal article" date="2011" name="J. Bacteriol.">
        <title>Complete genome sequence of Amycolicicoccus subflavus DQS3-9A1T, an actinomycete isolated from crude oil-polluted soil.</title>
        <authorList>
            <person name="Cai M."/>
            <person name="Chen W.M."/>
            <person name="Nie Y."/>
            <person name="Chi C.Q."/>
            <person name="Wang Y.N."/>
            <person name="Tang Y.Q."/>
            <person name="Li G.Y."/>
            <person name="Wu X.L."/>
        </authorList>
    </citation>
    <scope>NUCLEOTIDE SEQUENCE [LARGE SCALE GENOMIC DNA]</scope>
    <source>
        <strain evidence="3">DSM 45089 / DQS3-9A1</strain>
    </source>
</reference>
<evidence type="ECO:0000313" key="2">
    <source>
        <dbReference type="EMBL" id="AEF38517.1"/>
    </source>
</evidence>
<accession>F6ERJ7</accession>
<dbReference type="Proteomes" id="UP000009235">
    <property type="component" value="Chromosome"/>
</dbReference>
<protein>
    <submittedName>
        <fullName evidence="2">Uncharacterized protein</fullName>
    </submittedName>
</protein>
<proteinExistence type="predicted"/>
<feature type="region of interest" description="Disordered" evidence="1">
    <location>
        <begin position="1"/>
        <end position="23"/>
    </location>
</feature>